<reference evidence="3" key="1">
    <citation type="submission" date="2013-09" db="EMBL/GenBank/DDBJ databases">
        <title>The Genome Sequence of Anopheles maculatus species B.</title>
        <authorList>
            <consortium name="The Broad Institute Genomics Platform"/>
            <person name="Neafsey D.E."/>
            <person name="Besansky N."/>
            <person name="Howell P."/>
            <person name="Walton C."/>
            <person name="Young S.K."/>
            <person name="Zeng Q."/>
            <person name="Gargeya S."/>
            <person name="Fitzgerald M."/>
            <person name="Haas B."/>
            <person name="Abouelleil A."/>
            <person name="Allen A.W."/>
            <person name="Alvarado L."/>
            <person name="Arachchi H.M."/>
            <person name="Berlin A.M."/>
            <person name="Chapman S.B."/>
            <person name="Gainer-Dewar J."/>
            <person name="Goldberg J."/>
            <person name="Griggs A."/>
            <person name="Gujja S."/>
            <person name="Hansen M."/>
            <person name="Howarth C."/>
            <person name="Imamovic A."/>
            <person name="Ireland A."/>
            <person name="Larimer J."/>
            <person name="McCowan C."/>
            <person name="Murphy C."/>
            <person name="Pearson M."/>
            <person name="Poon T.W."/>
            <person name="Priest M."/>
            <person name="Roberts A."/>
            <person name="Saif S."/>
            <person name="Shea T."/>
            <person name="Sisk P."/>
            <person name="Sykes S."/>
            <person name="Wortman J."/>
            <person name="Nusbaum C."/>
            <person name="Birren B."/>
        </authorList>
    </citation>
    <scope>NUCLEOTIDE SEQUENCE [LARGE SCALE GENOMIC DNA]</scope>
    <source>
        <strain evidence="3">maculatus3</strain>
    </source>
</reference>
<evidence type="ECO:0000313" key="3">
    <source>
        <dbReference type="Proteomes" id="UP000075901"/>
    </source>
</evidence>
<name>A0A182T3M2_9DIPT</name>
<reference evidence="2" key="2">
    <citation type="submission" date="2020-05" db="UniProtKB">
        <authorList>
            <consortium name="EnsemblMetazoa"/>
        </authorList>
    </citation>
    <scope>IDENTIFICATION</scope>
    <source>
        <strain evidence="2">maculatus3</strain>
    </source>
</reference>
<feature type="region of interest" description="Disordered" evidence="1">
    <location>
        <begin position="252"/>
        <end position="311"/>
    </location>
</feature>
<evidence type="ECO:0000313" key="2">
    <source>
        <dbReference type="EnsemblMetazoa" id="AMAM018965-PA"/>
    </source>
</evidence>
<feature type="compositionally biased region" description="Low complexity" evidence="1">
    <location>
        <begin position="278"/>
        <end position="305"/>
    </location>
</feature>
<protein>
    <submittedName>
        <fullName evidence="2">Uncharacterized protein</fullName>
    </submittedName>
</protein>
<dbReference type="AlphaFoldDB" id="A0A182T3M2"/>
<feature type="compositionally biased region" description="Basic residues" evidence="1">
    <location>
        <begin position="260"/>
        <end position="274"/>
    </location>
</feature>
<keyword evidence="3" id="KW-1185">Reference proteome</keyword>
<dbReference type="EnsemblMetazoa" id="AMAM018965-RA">
    <property type="protein sequence ID" value="AMAM018965-PA"/>
    <property type="gene ID" value="AMAM018965"/>
</dbReference>
<evidence type="ECO:0000256" key="1">
    <source>
        <dbReference type="SAM" id="MobiDB-lite"/>
    </source>
</evidence>
<dbReference type="VEuPathDB" id="VectorBase:AMAM018965"/>
<sequence>MTIDDLIEMIDEDDAANKNKLPIQEEAYECSDDDDDEEKNSDKFDALQKQVTTALQERTATWKRNGLEQICNSDFSLSVDFVQKWMKECELGTGKQVSKERETRFTEYNGKTQIDVTHRENVSVLHETERKQLTAEHSADYEFNGHDQRRVVVHQVEKTTISSYLTVDPNVSNEAMLQLPLDSFFGNITCYTPFKIPAAIEQFRNSCRDNRKVQQQIPRKINIGSSGSGTLSYVLENSLKLVPISRVEDVLQKKPQSRAPRVRFKPTKKMQFRRRAIETSSSSEQSSSSDSSSRSESSEKSACSGEKNKKH</sequence>
<organism evidence="2 3">
    <name type="scientific">Anopheles maculatus</name>
    <dbReference type="NCBI Taxonomy" id="74869"/>
    <lineage>
        <taxon>Eukaryota</taxon>
        <taxon>Metazoa</taxon>
        <taxon>Ecdysozoa</taxon>
        <taxon>Arthropoda</taxon>
        <taxon>Hexapoda</taxon>
        <taxon>Insecta</taxon>
        <taxon>Pterygota</taxon>
        <taxon>Neoptera</taxon>
        <taxon>Endopterygota</taxon>
        <taxon>Diptera</taxon>
        <taxon>Nematocera</taxon>
        <taxon>Culicoidea</taxon>
        <taxon>Culicidae</taxon>
        <taxon>Anophelinae</taxon>
        <taxon>Anopheles</taxon>
        <taxon>Anopheles maculatus group</taxon>
    </lineage>
</organism>
<proteinExistence type="predicted"/>
<dbReference type="Proteomes" id="UP000075901">
    <property type="component" value="Unassembled WGS sequence"/>
</dbReference>
<accession>A0A182T3M2</accession>